<dbReference type="Proteomes" id="UP001610334">
    <property type="component" value="Unassembled WGS sequence"/>
</dbReference>
<keyword evidence="3" id="KW-1185">Reference proteome</keyword>
<feature type="signal peptide" evidence="1">
    <location>
        <begin position="1"/>
        <end position="21"/>
    </location>
</feature>
<organism evidence="2 3">
    <name type="scientific">Aspergillus granulosus</name>
    <dbReference type="NCBI Taxonomy" id="176169"/>
    <lineage>
        <taxon>Eukaryota</taxon>
        <taxon>Fungi</taxon>
        <taxon>Dikarya</taxon>
        <taxon>Ascomycota</taxon>
        <taxon>Pezizomycotina</taxon>
        <taxon>Eurotiomycetes</taxon>
        <taxon>Eurotiomycetidae</taxon>
        <taxon>Eurotiales</taxon>
        <taxon>Aspergillaceae</taxon>
        <taxon>Aspergillus</taxon>
        <taxon>Aspergillus subgen. Nidulantes</taxon>
    </lineage>
</organism>
<sequence length="372" mass="40630">MQLLLLHVVIACGILLLGTAAQECASRENYTVHTQDEVDTLTRNCTEIVGELGLVDWSGPFTLPNITRIGTITLYSGDVSSVDLPELEYFGGNLILTDLLSLSRVSLPKLEYIESLHLRLVGDAPEVDFPKLANASSIYLRGNFSTQSFDSLRTVEKLLDICNGISCGFYTRMDASTSMSLSFPVLERVGSLKVGGNVTTLSTPEVTAITCSNDECDWAALHLRLYGSSPIAVNFPKLNAMWGNFYIRGDIDSISLPALRDYTYEFIAVPYEPLNITLPVETGHKFLFSGNVSDINLPNLKSFSRIHVNSDLKIDCDELWDDIKRTSGPLNESNATEYFQCSVGVSVAYSGVLKIGTTIAVMVLGMVVGGLL</sequence>
<gene>
    <name evidence="2" type="ORF">BJX63DRAFT_247927</name>
</gene>
<accession>A0ABR4HC83</accession>
<reference evidence="2 3" key="1">
    <citation type="submission" date="2024-07" db="EMBL/GenBank/DDBJ databases">
        <title>Section-level genome sequencing and comparative genomics of Aspergillus sections Usti and Cavernicolus.</title>
        <authorList>
            <consortium name="Lawrence Berkeley National Laboratory"/>
            <person name="Nybo J.L."/>
            <person name="Vesth T.C."/>
            <person name="Theobald S."/>
            <person name="Frisvad J.C."/>
            <person name="Larsen T.O."/>
            <person name="Kjaerboelling I."/>
            <person name="Rothschild-Mancinelli K."/>
            <person name="Lyhne E.K."/>
            <person name="Kogle M.E."/>
            <person name="Barry K."/>
            <person name="Clum A."/>
            <person name="Na H."/>
            <person name="Ledsgaard L."/>
            <person name="Lin J."/>
            <person name="Lipzen A."/>
            <person name="Kuo A."/>
            <person name="Riley R."/>
            <person name="Mondo S."/>
            <person name="Labutti K."/>
            <person name="Haridas S."/>
            <person name="Pangalinan J."/>
            <person name="Salamov A.A."/>
            <person name="Simmons B.A."/>
            <person name="Magnuson J.K."/>
            <person name="Chen J."/>
            <person name="Drula E."/>
            <person name="Henrissat B."/>
            <person name="Wiebenga A."/>
            <person name="Lubbers R.J."/>
            <person name="Gomes A.C."/>
            <person name="Makela M.R."/>
            <person name="Stajich J."/>
            <person name="Grigoriev I.V."/>
            <person name="Mortensen U.H."/>
            <person name="De Vries R.P."/>
            <person name="Baker S.E."/>
            <person name="Andersen M.R."/>
        </authorList>
    </citation>
    <scope>NUCLEOTIDE SEQUENCE [LARGE SCALE GENOMIC DNA]</scope>
    <source>
        <strain evidence="2 3">CBS 588.65</strain>
    </source>
</reference>
<dbReference type="SUPFAM" id="SSF52058">
    <property type="entry name" value="L domain-like"/>
    <property type="match status" value="1"/>
</dbReference>
<protein>
    <recommendedName>
        <fullName evidence="4">Protein ecm33</fullName>
    </recommendedName>
</protein>
<proteinExistence type="predicted"/>
<comment type="caution">
    <text evidence="2">The sequence shown here is derived from an EMBL/GenBank/DDBJ whole genome shotgun (WGS) entry which is preliminary data.</text>
</comment>
<keyword evidence="1" id="KW-0732">Signal</keyword>
<evidence type="ECO:0008006" key="4">
    <source>
        <dbReference type="Google" id="ProtNLM"/>
    </source>
</evidence>
<feature type="chain" id="PRO_5046382185" description="Protein ecm33" evidence="1">
    <location>
        <begin position="22"/>
        <end position="372"/>
    </location>
</feature>
<evidence type="ECO:0000313" key="3">
    <source>
        <dbReference type="Proteomes" id="UP001610334"/>
    </source>
</evidence>
<dbReference type="EMBL" id="JBFXLT010000048">
    <property type="protein sequence ID" value="KAL2812398.1"/>
    <property type="molecule type" value="Genomic_DNA"/>
</dbReference>
<evidence type="ECO:0000256" key="1">
    <source>
        <dbReference type="SAM" id="SignalP"/>
    </source>
</evidence>
<evidence type="ECO:0000313" key="2">
    <source>
        <dbReference type="EMBL" id="KAL2812398.1"/>
    </source>
</evidence>
<name>A0ABR4HC83_9EURO</name>